<keyword evidence="1" id="KW-0464">Manganese</keyword>
<feature type="region of interest" description="Disordered" evidence="2">
    <location>
        <begin position="1"/>
        <end position="23"/>
    </location>
</feature>
<protein>
    <recommendedName>
        <fullName evidence="1">Fanconi-associated nuclease</fullName>
        <ecNumber evidence="1">3.1.4.1</ecNumber>
    </recommendedName>
</protein>
<sequence length="745" mass="83401">MPSQDAPEGSQVPTPNNIGSSSGDNLADDICCEVKAQLSNLLSPEEFTWLNLYWRQAQVFCALLSLPNDWQRADAFNKEVWGPTDNALSEAFRQLSGLSPIEAQEARRLPPQRSAANTERSATAGPLAGAKLGNSLLPSLALGFKHTHRRAKLEALTTDQLKQVCNKIFGKRKLKSRQQIMTTSRRPRSNPTLDFLVKKGAQSVGAQPATQFDRMMLLVDELVDVYEFFRVMNVLYYRRTTYPDFSQGSSHMPTREALKLYYDALQLRARVEGRLPWPADASRQPVTKSSKPRFSAKFLKLEDTDECHTAAQVKMTLVKEAVDKVQPELERLGQAARSEDDDSCLSLRRFELGFALTRVLWTGAQVLAKSRADKDKTFAIQLYGIVVQQNRWCLGDTGAMYAEYVKLLLRCCSEALLNRQRAYDVVKTALEQQDVIERRLQRYMATLAKALKVQVAVGLGAPSGIKLESIRLVKHVAEVEDNAACHELKGKNGLMHLWNSVDTEDVPSSAVDHVQKRYTDELGYTALREKLVLTSIFALLFGDILWDRRNRLLCSRQDQICARLEEIRNGCGVGIAAARLDGGPVPVNTTGFDVSLDRDVLLHIVKVMDAAVLVTVCTLFCEDYVARRDSVPDLVAYNEEEVRLVYVTDGKVLTPAQRVWIETLLSVHANVDHCKVVNEPTSPCNIAKKRKRTTRKADVDSDEDEMDAIAYKEESEDESSFRDIADSAESGGQTSQPRRSSRPRS</sequence>
<keyword evidence="4" id="KW-1185">Reference proteome</keyword>
<dbReference type="GO" id="GO:0004528">
    <property type="term" value="F:phosphodiesterase I activity"/>
    <property type="evidence" value="ECO:0007669"/>
    <property type="project" value="UniProtKB-EC"/>
</dbReference>
<dbReference type="InterPro" id="IPR033315">
    <property type="entry name" value="Fan1-like"/>
</dbReference>
<dbReference type="PANTHER" id="PTHR15749">
    <property type="entry name" value="FANCONI-ASSOCIATED NUCLEASE 1"/>
    <property type="match status" value="1"/>
</dbReference>
<dbReference type="GO" id="GO:0005634">
    <property type="term" value="C:nucleus"/>
    <property type="evidence" value="ECO:0007669"/>
    <property type="project" value="UniProtKB-SubCell"/>
</dbReference>
<feature type="region of interest" description="Disordered" evidence="2">
    <location>
        <begin position="102"/>
        <end position="127"/>
    </location>
</feature>
<comment type="caution">
    <text evidence="3">The sequence shown here is derived from an EMBL/GenBank/DDBJ whole genome shotgun (WGS) entry which is preliminary data.</text>
</comment>
<dbReference type="GO" id="GO:0046872">
    <property type="term" value="F:metal ion binding"/>
    <property type="evidence" value="ECO:0007669"/>
    <property type="project" value="UniProtKB-KW"/>
</dbReference>
<comment type="similarity">
    <text evidence="1">Belongs to the FAN1 family.</text>
</comment>
<dbReference type="GO" id="GO:0008409">
    <property type="term" value="F:5'-3' exonuclease activity"/>
    <property type="evidence" value="ECO:0007669"/>
    <property type="project" value="TreeGrafter"/>
</dbReference>
<comment type="cofactor">
    <cofactor evidence="1">
        <name>Mg(2+)</name>
        <dbReference type="ChEBI" id="CHEBI:18420"/>
    </cofactor>
    <cofactor evidence="1">
        <name>Mn(2+)</name>
        <dbReference type="ChEBI" id="CHEBI:29035"/>
    </cofactor>
</comment>
<keyword evidence="1" id="KW-0540">Nuclease</keyword>
<comment type="catalytic activity">
    <reaction evidence="1">
        <text>Hydrolytically removes 5'-nucleotides successively from the 3'-hydroxy termini of 3'-hydroxy-terminated oligonucleotides.</text>
        <dbReference type="EC" id="3.1.4.1"/>
    </reaction>
</comment>
<dbReference type="STRING" id="97359.A0A550C396"/>
<keyword evidence="1" id="KW-0227">DNA damage</keyword>
<organism evidence="3 4">
    <name type="scientific">Schizophyllum amplum</name>
    <dbReference type="NCBI Taxonomy" id="97359"/>
    <lineage>
        <taxon>Eukaryota</taxon>
        <taxon>Fungi</taxon>
        <taxon>Dikarya</taxon>
        <taxon>Basidiomycota</taxon>
        <taxon>Agaricomycotina</taxon>
        <taxon>Agaricomycetes</taxon>
        <taxon>Agaricomycetidae</taxon>
        <taxon>Agaricales</taxon>
        <taxon>Schizophyllaceae</taxon>
        <taxon>Schizophyllum</taxon>
    </lineage>
</organism>
<keyword evidence="1" id="KW-0460">Magnesium</keyword>
<feature type="compositionally biased region" description="Polar residues" evidence="2">
    <location>
        <begin position="11"/>
        <end position="23"/>
    </location>
</feature>
<accession>A0A550C396</accession>
<feature type="region of interest" description="Disordered" evidence="2">
    <location>
        <begin position="691"/>
        <end position="745"/>
    </location>
</feature>
<dbReference type="GO" id="GO:0036297">
    <property type="term" value="P:interstrand cross-link repair"/>
    <property type="evidence" value="ECO:0007669"/>
    <property type="project" value="InterPro"/>
</dbReference>
<dbReference type="AlphaFoldDB" id="A0A550C396"/>
<dbReference type="EMBL" id="VDMD01000029">
    <property type="protein sequence ID" value="TRM59269.1"/>
    <property type="molecule type" value="Genomic_DNA"/>
</dbReference>
<dbReference type="GO" id="GO:0017108">
    <property type="term" value="F:5'-flap endonuclease activity"/>
    <property type="evidence" value="ECO:0007669"/>
    <property type="project" value="TreeGrafter"/>
</dbReference>
<name>A0A550C396_9AGAR</name>
<keyword evidence="1" id="KW-0378">Hydrolase</keyword>
<gene>
    <name evidence="3" type="ORF">BD626DRAFT_508773</name>
</gene>
<dbReference type="PANTHER" id="PTHR15749:SF4">
    <property type="entry name" value="FANCONI-ASSOCIATED NUCLEASE 1"/>
    <property type="match status" value="1"/>
</dbReference>
<dbReference type="Proteomes" id="UP000320762">
    <property type="component" value="Unassembled WGS sequence"/>
</dbReference>
<dbReference type="OrthoDB" id="258143at2759"/>
<comment type="subcellular location">
    <subcellularLocation>
        <location evidence="1">Nucleus</location>
    </subcellularLocation>
</comment>
<keyword evidence="1" id="KW-0234">DNA repair</keyword>
<reference evidence="3 4" key="1">
    <citation type="journal article" date="2019" name="New Phytol.">
        <title>Comparative genomics reveals unique wood-decay strategies and fruiting body development in the Schizophyllaceae.</title>
        <authorList>
            <person name="Almasi E."/>
            <person name="Sahu N."/>
            <person name="Krizsan K."/>
            <person name="Balint B."/>
            <person name="Kovacs G.M."/>
            <person name="Kiss B."/>
            <person name="Cseklye J."/>
            <person name="Drula E."/>
            <person name="Henrissat B."/>
            <person name="Nagy I."/>
            <person name="Chovatia M."/>
            <person name="Adam C."/>
            <person name="LaButti K."/>
            <person name="Lipzen A."/>
            <person name="Riley R."/>
            <person name="Grigoriev I.V."/>
            <person name="Nagy L.G."/>
        </authorList>
    </citation>
    <scope>NUCLEOTIDE SEQUENCE [LARGE SCALE GENOMIC DNA]</scope>
    <source>
        <strain evidence="3 4">NL-1724</strain>
    </source>
</reference>
<keyword evidence="1" id="KW-0479">Metal-binding</keyword>
<evidence type="ECO:0000256" key="2">
    <source>
        <dbReference type="SAM" id="MobiDB-lite"/>
    </source>
</evidence>
<comment type="function">
    <text evidence="1">Nuclease required for the repair of DNA interstrand cross-links (ICL). Acts as a 5'-3' exonuclease that anchors at a cut end of DNA and cleaves DNA successively at every third nucleotide, allowing to excise an ICL from one strand through flanking incisions.</text>
</comment>
<dbReference type="EC" id="3.1.4.1" evidence="1"/>
<proteinExistence type="inferred from homology"/>
<evidence type="ECO:0000313" key="4">
    <source>
        <dbReference type="Proteomes" id="UP000320762"/>
    </source>
</evidence>
<dbReference type="GO" id="GO:0070336">
    <property type="term" value="F:flap-structured DNA binding"/>
    <property type="evidence" value="ECO:0007669"/>
    <property type="project" value="TreeGrafter"/>
</dbReference>
<evidence type="ECO:0000313" key="3">
    <source>
        <dbReference type="EMBL" id="TRM59269.1"/>
    </source>
</evidence>
<evidence type="ECO:0000256" key="1">
    <source>
        <dbReference type="RuleBase" id="RU365033"/>
    </source>
</evidence>
<keyword evidence="1" id="KW-0539">Nucleus</keyword>